<dbReference type="EMBL" id="ATCN01000869">
    <property type="protein sequence ID" value="EPR78323.1"/>
    <property type="molecule type" value="Genomic_DNA"/>
</dbReference>
<evidence type="ECO:0000256" key="1">
    <source>
        <dbReference type="SAM" id="MobiDB-lite"/>
    </source>
</evidence>
<feature type="compositionally biased region" description="Low complexity" evidence="1">
    <location>
        <begin position="163"/>
        <end position="178"/>
    </location>
</feature>
<feature type="signal peptide" evidence="2">
    <location>
        <begin position="1"/>
        <end position="19"/>
    </location>
</feature>
<name>S7XQV0_SPRLO</name>
<accession>S7XQV0</accession>
<keyword evidence="4" id="KW-1185">Reference proteome</keyword>
<comment type="caution">
    <text evidence="3">The sequence shown here is derived from an EMBL/GenBank/DDBJ whole genome shotgun (WGS) entry which is preliminary data.</text>
</comment>
<reference evidence="4" key="1">
    <citation type="journal article" date="2013" name="PLoS Genet.">
        <title>The genome of Spraguea lophii and the basis of host-microsporidian interactions.</title>
        <authorList>
            <person name="Campbell S.E."/>
            <person name="Williams T.A."/>
            <person name="Yousuf A."/>
            <person name="Soanes D.M."/>
            <person name="Paszkiewicz K.H."/>
            <person name="Williams B.A.P."/>
        </authorList>
    </citation>
    <scope>NUCLEOTIDE SEQUENCE [LARGE SCALE GENOMIC DNA]</scope>
    <source>
        <strain evidence="4">42_110</strain>
    </source>
</reference>
<gene>
    <name evidence="3" type="ORF">SLOPH_460</name>
</gene>
<feature type="chain" id="PRO_5004559503" evidence="2">
    <location>
        <begin position="20"/>
        <end position="178"/>
    </location>
</feature>
<evidence type="ECO:0000256" key="2">
    <source>
        <dbReference type="SAM" id="SignalP"/>
    </source>
</evidence>
<proteinExistence type="predicted"/>
<sequence length="178" mass="20333">MIFISVIMLFIQTSFQAEGFKETDLSRVLTTTAMFEAKENAPLYENMPLQYGVVHSEFLKNIMSIHSFICQIKDIDTSDNSAPPQTFITEFGIFKLENIKKLKNLIIQCEEEDESQLPDFSYSEMYDVAFGMDVSMSSLIRRIGGYSENKRLTKDDTDNGNCDQLDSSSILQQSEDEK</sequence>
<evidence type="ECO:0000313" key="3">
    <source>
        <dbReference type="EMBL" id="EPR78323.1"/>
    </source>
</evidence>
<dbReference type="Proteomes" id="UP000014978">
    <property type="component" value="Unassembled WGS sequence"/>
</dbReference>
<feature type="region of interest" description="Disordered" evidence="1">
    <location>
        <begin position="151"/>
        <end position="178"/>
    </location>
</feature>
<dbReference type="VEuPathDB" id="MicrosporidiaDB:SLOPH_460"/>
<dbReference type="AlphaFoldDB" id="S7XQV0"/>
<protein>
    <submittedName>
        <fullName evidence="3">Uncharacterized protein</fullName>
    </submittedName>
</protein>
<dbReference type="HOGENOM" id="CLU_1511563_0_0_1"/>
<keyword evidence="2" id="KW-0732">Signal</keyword>
<organism evidence="3 4">
    <name type="scientific">Spraguea lophii (strain 42_110)</name>
    <name type="common">Microsporidian parasite</name>
    <dbReference type="NCBI Taxonomy" id="1358809"/>
    <lineage>
        <taxon>Eukaryota</taxon>
        <taxon>Fungi</taxon>
        <taxon>Fungi incertae sedis</taxon>
        <taxon>Microsporidia</taxon>
        <taxon>Spragueidae</taxon>
        <taxon>Spraguea</taxon>
    </lineage>
</organism>
<dbReference type="InParanoid" id="S7XQV0"/>
<evidence type="ECO:0000313" key="4">
    <source>
        <dbReference type="Proteomes" id="UP000014978"/>
    </source>
</evidence>